<reference evidence="2 3" key="1">
    <citation type="journal article" date="2019" name="Nat. Microbiol.">
        <title>Mediterranean grassland soil C-N compound turnover is dependent on rainfall and depth, and is mediated by genomically divergent microorganisms.</title>
        <authorList>
            <person name="Diamond S."/>
            <person name="Andeer P.F."/>
            <person name="Li Z."/>
            <person name="Crits-Christoph A."/>
            <person name="Burstein D."/>
            <person name="Anantharaman K."/>
            <person name="Lane K.R."/>
            <person name="Thomas B.C."/>
            <person name="Pan C."/>
            <person name="Northen T.R."/>
            <person name="Banfield J.F."/>
        </authorList>
    </citation>
    <scope>NUCLEOTIDE SEQUENCE [LARGE SCALE GENOMIC DNA]</scope>
    <source>
        <strain evidence="2">WS_11</strain>
    </source>
</reference>
<protein>
    <submittedName>
        <fullName evidence="2">Uncharacterized protein</fullName>
    </submittedName>
</protein>
<name>A0A538UEC6_UNCEI</name>
<evidence type="ECO:0000313" key="3">
    <source>
        <dbReference type="Proteomes" id="UP000319771"/>
    </source>
</evidence>
<dbReference type="EMBL" id="VBPB01000005">
    <property type="protein sequence ID" value="TMQ74255.1"/>
    <property type="molecule type" value="Genomic_DNA"/>
</dbReference>
<proteinExistence type="predicted"/>
<organism evidence="2 3">
    <name type="scientific">Eiseniibacteriota bacterium</name>
    <dbReference type="NCBI Taxonomy" id="2212470"/>
    <lineage>
        <taxon>Bacteria</taxon>
        <taxon>Candidatus Eiseniibacteriota</taxon>
    </lineage>
</organism>
<dbReference type="AlphaFoldDB" id="A0A538UEC6"/>
<feature type="region of interest" description="Disordered" evidence="1">
    <location>
        <begin position="1"/>
        <end position="100"/>
    </location>
</feature>
<comment type="caution">
    <text evidence="2">The sequence shown here is derived from an EMBL/GenBank/DDBJ whole genome shotgun (WGS) entry which is preliminary data.</text>
</comment>
<feature type="compositionally biased region" description="Low complexity" evidence="1">
    <location>
        <begin position="24"/>
        <end position="36"/>
    </location>
</feature>
<feature type="compositionally biased region" description="Gly residues" evidence="1">
    <location>
        <begin position="66"/>
        <end position="82"/>
    </location>
</feature>
<evidence type="ECO:0000256" key="1">
    <source>
        <dbReference type="SAM" id="MobiDB-lite"/>
    </source>
</evidence>
<evidence type="ECO:0000313" key="2">
    <source>
        <dbReference type="EMBL" id="TMQ74255.1"/>
    </source>
</evidence>
<gene>
    <name evidence="2" type="ORF">E6K81_00525</name>
</gene>
<dbReference type="Proteomes" id="UP000319771">
    <property type="component" value="Unassembled WGS sequence"/>
</dbReference>
<sequence length="100" mass="10150">MGDGARRARPPGACAGDPRGAHGAGAHALEGLTRSAGRGRRRDRSRLDRGPGTRLAGGVHRDAPGRPGGRGRPGRRGGGPGRRGGRPGRERTAGRADAGH</sequence>
<feature type="compositionally biased region" description="Basic and acidic residues" evidence="1">
    <location>
        <begin position="87"/>
        <end position="100"/>
    </location>
</feature>
<accession>A0A538UEC6</accession>